<reference evidence="2 3" key="1">
    <citation type="submission" date="2024-07" db="EMBL/GenBank/DDBJ databases">
        <title>Chromosome-level genome assembly of the water stick insect Ranatra chinensis (Heteroptera: Nepidae).</title>
        <authorList>
            <person name="Liu X."/>
        </authorList>
    </citation>
    <scope>NUCLEOTIDE SEQUENCE [LARGE SCALE GENOMIC DNA]</scope>
    <source>
        <strain evidence="2">Cailab_2021Rc</strain>
        <tissue evidence="2">Muscle</tissue>
    </source>
</reference>
<name>A0ABD0Y450_9HEMI</name>
<organism evidence="2 3">
    <name type="scientific">Ranatra chinensis</name>
    <dbReference type="NCBI Taxonomy" id="642074"/>
    <lineage>
        <taxon>Eukaryota</taxon>
        <taxon>Metazoa</taxon>
        <taxon>Ecdysozoa</taxon>
        <taxon>Arthropoda</taxon>
        <taxon>Hexapoda</taxon>
        <taxon>Insecta</taxon>
        <taxon>Pterygota</taxon>
        <taxon>Neoptera</taxon>
        <taxon>Paraneoptera</taxon>
        <taxon>Hemiptera</taxon>
        <taxon>Heteroptera</taxon>
        <taxon>Panheteroptera</taxon>
        <taxon>Nepomorpha</taxon>
        <taxon>Nepidae</taxon>
        <taxon>Ranatrinae</taxon>
        <taxon>Ranatra</taxon>
    </lineage>
</organism>
<dbReference type="Proteomes" id="UP001558652">
    <property type="component" value="Unassembled WGS sequence"/>
</dbReference>
<proteinExistence type="predicted"/>
<dbReference type="AlphaFoldDB" id="A0ABD0Y450"/>
<evidence type="ECO:0000313" key="3">
    <source>
        <dbReference type="Proteomes" id="UP001558652"/>
    </source>
</evidence>
<feature type="compositionally biased region" description="Basic residues" evidence="1">
    <location>
        <begin position="1"/>
        <end position="12"/>
    </location>
</feature>
<feature type="region of interest" description="Disordered" evidence="1">
    <location>
        <begin position="71"/>
        <end position="105"/>
    </location>
</feature>
<keyword evidence="3" id="KW-1185">Reference proteome</keyword>
<gene>
    <name evidence="2" type="ORF">AAG570_003478</name>
</gene>
<sequence>MASKRRNMFQKKKTQETTENVRPGIDCIISKFSLSDGLHSGTVAGTWLGRGCGIGLGPILKRAIKDNENIAFPLGGPPSGGGGANTAPSLDGPTRSTPDTAVGRR</sequence>
<comment type="caution">
    <text evidence="2">The sequence shown here is derived from an EMBL/GenBank/DDBJ whole genome shotgun (WGS) entry which is preliminary data.</text>
</comment>
<evidence type="ECO:0000256" key="1">
    <source>
        <dbReference type="SAM" id="MobiDB-lite"/>
    </source>
</evidence>
<feature type="region of interest" description="Disordered" evidence="1">
    <location>
        <begin position="1"/>
        <end position="20"/>
    </location>
</feature>
<protein>
    <submittedName>
        <fullName evidence="2">Uncharacterized protein</fullName>
    </submittedName>
</protein>
<dbReference type="EMBL" id="JBFDAA010000014">
    <property type="protein sequence ID" value="KAL1122072.1"/>
    <property type="molecule type" value="Genomic_DNA"/>
</dbReference>
<evidence type="ECO:0000313" key="2">
    <source>
        <dbReference type="EMBL" id="KAL1122072.1"/>
    </source>
</evidence>
<accession>A0ABD0Y450</accession>